<dbReference type="InterPro" id="IPR013785">
    <property type="entry name" value="Aldolase_TIM"/>
</dbReference>
<feature type="domain" description="NADH:flavin oxidoreductase/NADH oxidase N-terminal" evidence="3">
    <location>
        <begin position="5"/>
        <end position="333"/>
    </location>
</feature>
<dbReference type="PANTHER" id="PTHR43656:SF2">
    <property type="entry name" value="BINDING OXIDOREDUCTASE, PUTATIVE (AFU_ORTHOLOGUE AFUA_2G08260)-RELATED"/>
    <property type="match status" value="1"/>
</dbReference>
<dbReference type="Pfam" id="PF00724">
    <property type="entry name" value="Oxidored_FMN"/>
    <property type="match status" value="1"/>
</dbReference>
<dbReference type="PANTHER" id="PTHR43656">
    <property type="entry name" value="BINDING OXIDOREDUCTASE, PUTATIVE (AFU_ORTHOLOGUE AFUA_2G08260)-RELATED"/>
    <property type="match status" value="1"/>
</dbReference>
<dbReference type="InterPro" id="IPR001155">
    <property type="entry name" value="OxRdtase_FMN_N"/>
</dbReference>
<reference evidence="4 5" key="1">
    <citation type="submission" date="2022-06" db="EMBL/GenBank/DDBJ databases">
        <title>Isolation of gut microbiota from human fecal samples.</title>
        <authorList>
            <person name="Pamer E.G."/>
            <person name="Barat B."/>
            <person name="Waligurski E."/>
            <person name="Medina S."/>
            <person name="Paddock L."/>
            <person name="Mostad J."/>
        </authorList>
    </citation>
    <scope>NUCLEOTIDE SEQUENCE [LARGE SCALE GENOMIC DNA]</scope>
    <source>
        <strain evidence="4 5">DFI.1.1</strain>
    </source>
</reference>
<dbReference type="InterPro" id="IPR051799">
    <property type="entry name" value="NADH_flavin_oxidoreductase"/>
</dbReference>
<keyword evidence="5" id="KW-1185">Reference proteome</keyword>
<dbReference type="EMBL" id="JANGEW010000014">
    <property type="protein sequence ID" value="MCQ5342967.1"/>
    <property type="molecule type" value="Genomic_DNA"/>
</dbReference>
<dbReference type="RefSeq" id="WP_062412228.1">
    <property type="nucleotide sequence ID" value="NZ_JAJCIO010000011.1"/>
</dbReference>
<name>A0ABT1SSW1_9FIRM</name>
<comment type="caution">
    <text evidence="4">The sequence shown here is derived from an EMBL/GenBank/DDBJ whole genome shotgun (WGS) entry which is preliminary data.</text>
</comment>
<evidence type="ECO:0000259" key="3">
    <source>
        <dbReference type="Pfam" id="PF00724"/>
    </source>
</evidence>
<dbReference type="Proteomes" id="UP001206692">
    <property type="component" value="Unassembled WGS sequence"/>
</dbReference>
<dbReference type="SUPFAM" id="SSF51395">
    <property type="entry name" value="FMN-linked oxidoreductases"/>
    <property type="match status" value="1"/>
</dbReference>
<accession>A0ABT1SSW1</accession>
<proteinExistence type="predicted"/>
<evidence type="ECO:0000313" key="5">
    <source>
        <dbReference type="Proteomes" id="UP001206692"/>
    </source>
</evidence>
<dbReference type="CDD" id="cd02803">
    <property type="entry name" value="OYE_like_FMN_family"/>
    <property type="match status" value="1"/>
</dbReference>
<dbReference type="Gene3D" id="3.20.20.70">
    <property type="entry name" value="Aldolase class I"/>
    <property type="match status" value="1"/>
</dbReference>
<protein>
    <submittedName>
        <fullName evidence="4">NADH:flavin oxidoreductase</fullName>
    </submittedName>
</protein>
<evidence type="ECO:0000256" key="2">
    <source>
        <dbReference type="ARBA" id="ARBA00023002"/>
    </source>
</evidence>
<evidence type="ECO:0000256" key="1">
    <source>
        <dbReference type="ARBA" id="ARBA00022630"/>
    </source>
</evidence>
<keyword evidence="2" id="KW-0560">Oxidoreductase</keyword>
<sequence>MATMMYTPFYLGKKQISNRLVASAMFEYGADKGKITEKIKGRYVELADGGSGLIITGMHAVSASAAVAPVMVNTRCDGYVEDLAEIAQAVHGRGGTILVQLQHCGDKTYSGEGYDRLAVCDKKVSDGRTYHQATKEEIQTVAADFAASALRCKQAGVDGIQIHGAHGFLINTFLSPSTNHRTDEYGGCIENRARILFEVYNAIRQAVGSDFIVGVKFPFNDLNEHSIREEESLFVCQELERQGIDFIEVSSGMVMDNSEASFTPVVGRDNEAPFLKYAALLADRVTVPVISVCGYRTPDVVERTLSETKVSAVSLGRPLVREPDLPNRWKRDRRPAACISCNRCCNSFGDGIITCQIKKQMAAGAR</sequence>
<evidence type="ECO:0000313" key="4">
    <source>
        <dbReference type="EMBL" id="MCQ5342967.1"/>
    </source>
</evidence>
<gene>
    <name evidence="4" type="ORF">NE675_08040</name>
</gene>
<organism evidence="4 5">
    <name type="scientific">Megasphaera massiliensis</name>
    <dbReference type="NCBI Taxonomy" id="1232428"/>
    <lineage>
        <taxon>Bacteria</taxon>
        <taxon>Bacillati</taxon>
        <taxon>Bacillota</taxon>
        <taxon>Negativicutes</taxon>
        <taxon>Veillonellales</taxon>
        <taxon>Veillonellaceae</taxon>
        <taxon>Megasphaera</taxon>
    </lineage>
</organism>
<keyword evidence="1" id="KW-0285">Flavoprotein</keyword>